<gene>
    <name evidence="2" type="ORF">GZA08_01850</name>
</gene>
<dbReference type="AlphaFoldDB" id="A0A6B2JM51"/>
<dbReference type="Gene3D" id="1.10.3730.20">
    <property type="match status" value="1"/>
</dbReference>
<accession>A0A6B2JM51</accession>
<sequence>MSAGFYAWLGGAMVVFLAASSLLRASLGKPGWLLIACALALYTLGNLMMLRLMRESGMAVAISISAVLQLLLANAVAFVWFGERPAPMQMAGIALGVAAVALIVLPRTSP</sequence>
<evidence type="ECO:0000256" key="1">
    <source>
        <dbReference type="SAM" id="Phobius"/>
    </source>
</evidence>
<feature type="transmembrane region" description="Helical" evidence="1">
    <location>
        <begin position="5"/>
        <end position="25"/>
    </location>
</feature>
<feature type="transmembrane region" description="Helical" evidence="1">
    <location>
        <begin position="87"/>
        <end position="105"/>
    </location>
</feature>
<keyword evidence="3" id="KW-1185">Reference proteome</keyword>
<dbReference type="InterPro" id="IPR037185">
    <property type="entry name" value="EmrE-like"/>
</dbReference>
<proteinExistence type="predicted"/>
<dbReference type="Proteomes" id="UP000474757">
    <property type="component" value="Unassembled WGS sequence"/>
</dbReference>
<keyword evidence="1" id="KW-1133">Transmembrane helix</keyword>
<comment type="caution">
    <text evidence="2">The sequence shown here is derived from an EMBL/GenBank/DDBJ whole genome shotgun (WGS) entry which is preliminary data.</text>
</comment>
<dbReference type="EMBL" id="JAAGAB010000001">
    <property type="protein sequence ID" value="NDU99716.1"/>
    <property type="molecule type" value="Genomic_DNA"/>
</dbReference>
<organism evidence="2 3">
    <name type="scientific">Pseudoroseicyclus tamaricis</name>
    <dbReference type="NCBI Taxonomy" id="2705421"/>
    <lineage>
        <taxon>Bacteria</taxon>
        <taxon>Pseudomonadati</taxon>
        <taxon>Pseudomonadota</taxon>
        <taxon>Alphaproteobacteria</taxon>
        <taxon>Rhodobacterales</taxon>
        <taxon>Paracoccaceae</taxon>
        <taxon>Pseudoroseicyclus</taxon>
    </lineage>
</organism>
<feature type="transmembrane region" description="Helical" evidence="1">
    <location>
        <begin position="57"/>
        <end position="81"/>
    </location>
</feature>
<evidence type="ECO:0008006" key="4">
    <source>
        <dbReference type="Google" id="ProtNLM"/>
    </source>
</evidence>
<keyword evidence="1" id="KW-0812">Transmembrane</keyword>
<feature type="transmembrane region" description="Helical" evidence="1">
    <location>
        <begin position="31"/>
        <end position="50"/>
    </location>
</feature>
<reference evidence="2 3" key="1">
    <citation type="submission" date="2020-02" db="EMBL/GenBank/DDBJ databases">
        <title>Pseudoroseicyclus tamarix, sp. nov., isolated from offshore sediment of a Tamarix chinensis forest.</title>
        <authorList>
            <person name="Gai Y."/>
        </authorList>
    </citation>
    <scope>NUCLEOTIDE SEQUENCE [LARGE SCALE GENOMIC DNA]</scope>
    <source>
        <strain evidence="2 3">CLL3-39</strain>
    </source>
</reference>
<name>A0A6B2JM51_9RHOB</name>
<dbReference type="RefSeq" id="WP_163889434.1">
    <property type="nucleotide sequence ID" value="NZ_JAAFYS010000001.1"/>
</dbReference>
<protein>
    <recommendedName>
        <fullName evidence="4">Glucose uptake protein</fullName>
    </recommendedName>
</protein>
<keyword evidence="1" id="KW-0472">Membrane</keyword>
<evidence type="ECO:0000313" key="3">
    <source>
        <dbReference type="Proteomes" id="UP000474757"/>
    </source>
</evidence>
<evidence type="ECO:0000313" key="2">
    <source>
        <dbReference type="EMBL" id="NDU99716.1"/>
    </source>
</evidence>
<dbReference type="SUPFAM" id="SSF103481">
    <property type="entry name" value="Multidrug resistance efflux transporter EmrE"/>
    <property type="match status" value="1"/>
</dbReference>